<dbReference type="GO" id="GO:0044594">
    <property type="term" value="F:17-beta-hydroxysteroid dehydrogenase (NAD+) activity"/>
    <property type="evidence" value="ECO:0007669"/>
    <property type="project" value="TreeGrafter"/>
</dbReference>
<name>A0A4R2LK51_9FIRM</name>
<dbReference type="PANTHER" id="PTHR13078:SF56">
    <property type="entry name" value="PEROXISOMAL MULTIFUNCTIONAL ENZYME TYPE 2"/>
    <property type="match status" value="1"/>
</dbReference>
<dbReference type="SUPFAM" id="SSF54637">
    <property type="entry name" value="Thioesterase/thiol ester dehydrase-isomerase"/>
    <property type="match status" value="2"/>
</dbReference>
<feature type="domain" description="Peroxisomal multifunctional enzyme type 2-like N-terminal" evidence="2">
    <location>
        <begin position="21"/>
        <end position="153"/>
    </location>
</feature>
<dbReference type="Proteomes" id="UP000295711">
    <property type="component" value="Unassembled WGS sequence"/>
</dbReference>
<protein>
    <submittedName>
        <fullName evidence="3">MaoC dehydratase-like protein</fullName>
    </submittedName>
</protein>
<dbReference type="Pfam" id="PF22622">
    <property type="entry name" value="MFE-2_hydrat-2_N"/>
    <property type="match status" value="1"/>
</dbReference>
<dbReference type="Pfam" id="PF01575">
    <property type="entry name" value="MaoC_dehydratas"/>
    <property type="match status" value="1"/>
</dbReference>
<dbReference type="RefSeq" id="WP_132088638.1">
    <property type="nucleotide sequence ID" value="NZ_JANKAQ010000001.1"/>
</dbReference>
<gene>
    <name evidence="3" type="ORF">EV212_102127</name>
</gene>
<evidence type="ECO:0000313" key="4">
    <source>
        <dbReference type="Proteomes" id="UP000295711"/>
    </source>
</evidence>
<dbReference type="AlphaFoldDB" id="A0A4R2LK51"/>
<dbReference type="InterPro" id="IPR029069">
    <property type="entry name" value="HotDog_dom_sf"/>
</dbReference>
<dbReference type="GO" id="GO:0004300">
    <property type="term" value="F:enoyl-CoA hydratase activity"/>
    <property type="evidence" value="ECO:0007669"/>
    <property type="project" value="TreeGrafter"/>
</dbReference>
<keyword evidence="4" id="KW-1185">Reference proteome</keyword>
<dbReference type="OrthoDB" id="9801625at2"/>
<dbReference type="EMBL" id="SLXA01000002">
    <property type="protein sequence ID" value="TCO85812.1"/>
    <property type="molecule type" value="Genomic_DNA"/>
</dbReference>
<evidence type="ECO:0000313" key="3">
    <source>
        <dbReference type="EMBL" id="TCO85812.1"/>
    </source>
</evidence>
<organism evidence="3 4">
    <name type="scientific">Frisingicoccus caecimuris</name>
    <dbReference type="NCBI Taxonomy" id="1796636"/>
    <lineage>
        <taxon>Bacteria</taxon>
        <taxon>Bacillati</taxon>
        <taxon>Bacillota</taxon>
        <taxon>Clostridia</taxon>
        <taxon>Lachnospirales</taxon>
        <taxon>Lachnospiraceae</taxon>
        <taxon>Frisingicoccus</taxon>
    </lineage>
</organism>
<sequence>MSKVNLEELLVGKKMEPRYLEYNWRDVALYALAVGAHREDLQYTYEKYLKAIPTYGTIPYWGTVNVKPYQWMPLPASMLADEIIKPTVAFLNMDHEIIWHRPIDPIKGTFQWQDQITDVYDRGEGKGAVVKTKVDVRDEAGNLVCTNYSTTFFHEAGGFGGKPMPKNPIVIPDRAPDAVVEDYISPVQNLLYRLTGDTNLIHVDPEYAKDHKFDQPIIQGLCSFGFSCRMAIDALIHGEPERVTRMAAQMRNVLLPDTPVALHIWKEEEGKALFQFVDTKNDRPVLDRGVFEWK</sequence>
<dbReference type="InterPro" id="IPR002539">
    <property type="entry name" value="MaoC-like_dom"/>
</dbReference>
<dbReference type="GO" id="GO:0006635">
    <property type="term" value="P:fatty acid beta-oxidation"/>
    <property type="evidence" value="ECO:0007669"/>
    <property type="project" value="TreeGrafter"/>
</dbReference>
<feature type="domain" description="MaoC-like" evidence="1">
    <location>
        <begin position="172"/>
        <end position="271"/>
    </location>
</feature>
<accession>A0A4R2LK51</accession>
<comment type="caution">
    <text evidence="3">The sequence shown here is derived from an EMBL/GenBank/DDBJ whole genome shotgun (WGS) entry which is preliminary data.</text>
</comment>
<dbReference type="InterPro" id="IPR054357">
    <property type="entry name" value="MFE-2_N"/>
</dbReference>
<proteinExistence type="predicted"/>
<dbReference type="Gene3D" id="3.10.129.10">
    <property type="entry name" value="Hotdog Thioesterase"/>
    <property type="match status" value="2"/>
</dbReference>
<dbReference type="PANTHER" id="PTHR13078">
    <property type="entry name" value="PEROXISOMAL MULTIFUNCTIONAL ENZYME TYPE 2-RELATED"/>
    <property type="match status" value="1"/>
</dbReference>
<dbReference type="GO" id="GO:0003857">
    <property type="term" value="F:(3S)-3-hydroxyacyl-CoA dehydrogenase (NAD+) activity"/>
    <property type="evidence" value="ECO:0007669"/>
    <property type="project" value="TreeGrafter"/>
</dbReference>
<evidence type="ECO:0000259" key="2">
    <source>
        <dbReference type="Pfam" id="PF22622"/>
    </source>
</evidence>
<evidence type="ECO:0000259" key="1">
    <source>
        <dbReference type="Pfam" id="PF01575"/>
    </source>
</evidence>
<reference evidence="3 4" key="1">
    <citation type="submission" date="2019-03" db="EMBL/GenBank/DDBJ databases">
        <title>Genomic Encyclopedia of Type Strains, Phase IV (KMG-IV): sequencing the most valuable type-strain genomes for metagenomic binning, comparative biology and taxonomic classification.</title>
        <authorList>
            <person name="Goeker M."/>
        </authorList>
    </citation>
    <scope>NUCLEOTIDE SEQUENCE [LARGE SCALE GENOMIC DNA]</scope>
    <source>
        <strain evidence="3 4">DSM 28559</strain>
    </source>
</reference>